<proteinExistence type="inferred from homology"/>
<reference evidence="6" key="1">
    <citation type="journal article" date="2015" name="ISME J.">
        <title>Draft Genome Sequence of Streptomyces incarnatus NRRL8089, which Produces the Nucleoside Antibiotic Sinefungin.</title>
        <authorList>
            <person name="Oshima K."/>
            <person name="Hattori M."/>
            <person name="Shimizu H."/>
            <person name="Fukuda K."/>
            <person name="Nemoto M."/>
            <person name="Inagaki K."/>
            <person name="Tamura T."/>
        </authorList>
    </citation>
    <scope>NUCLEOTIDE SEQUENCE</scope>
    <source>
        <strain evidence="6">FACHB-1375</strain>
    </source>
</reference>
<comment type="function">
    <text evidence="5">Involved in the maturation of [NiFe] hydrogenases. Required for nickel insertion into the metal center of the hydrogenase.</text>
</comment>
<evidence type="ECO:0000313" key="7">
    <source>
        <dbReference type="Proteomes" id="UP000641646"/>
    </source>
</evidence>
<gene>
    <name evidence="5 6" type="primary">hypA</name>
    <name evidence="6" type="ORF">H6G03_21145</name>
</gene>
<dbReference type="GO" id="GO:0008270">
    <property type="term" value="F:zinc ion binding"/>
    <property type="evidence" value="ECO:0007669"/>
    <property type="project" value="UniProtKB-UniRule"/>
</dbReference>
<dbReference type="PANTHER" id="PTHR34535:SF3">
    <property type="entry name" value="HYDROGENASE MATURATION FACTOR HYPA"/>
    <property type="match status" value="1"/>
</dbReference>
<dbReference type="PROSITE" id="PS01249">
    <property type="entry name" value="HYPA"/>
    <property type="match status" value="1"/>
</dbReference>
<dbReference type="Pfam" id="PF01155">
    <property type="entry name" value="HypA"/>
    <property type="match status" value="1"/>
</dbReference>
<dbReference type="Gene3D" id="3.30.2320.80">
    <property type="match status" value="1"/>
</dbReference>
<dbReference type="PIRSF" id="PIRSF004761">
    <property type="entry name" value="Hydrgn_mat_HypA"/>
    <property type="match status" value="1"/>
</dbReference>
<reference evidence="6" key="2">
    <citation type="submission" date="2020-08" db="EMBL/GenBank/DDBJ databases">
        <authorList>
            <person name="Chen M."/>
            <person name="Teng W."/>
            <person name="Zhao L."/>
            <person name="Hu C."/>
            <person name="Zhou Y."/>
            <person name="Han B."/>
            <person name="Song L."/>
            <person name="Shu W."/>
        </authorList>
    </citation>
    <scope>NUCLEOTIDE SEQUENCE</scope>
    <source>
        <strain evidence="6">FACHB-1375</strain>
    </source>
</reference>
<keyword evidence="2 5" id="KW-0533">Nickel</keyword>
<dbReference type="InterPro" id="IPR000688">
    <property type="entry name" value="HypA/HybF"/>
</dbReference>
<dbReference type="PANTHER" id="PTHR34535">
    <property type="entry name" value="HYDROGENASE MATURATION FACTOR HYPA"/>
    <property type="match status" value="1"/>
</dbReference>
<accession>A0A926ZHP8</accession>
<name>A0A926ZHP8_9CYAN</name>
<dbReference type="Proteomes" id="UP000641646">
    <property type="component" value="Unassembled WGS sequence"/>
</dbReference>
<dbReference type="InterPro" id="IPR020538">
    <property type="entry name" value="Hydgase_Ni_incorp_HypA/HybF_CS"/>
</dbReference>
<sequence>MHELGITRNIVAIATEHASGSRVKRVSLEIGQLTAILPDSIRFCFDVCCQETLLEGAKLEIIEIPGLARCRQCQTEVTLEMPFGICPSCGSSDLEIFQGEELKIKELELEELCV</sequence>
<comment type="similarity">
    <text evidence="1 5">Belongs to the HypA/HybF family.</text>
</comment>
<evidence type="ECO:0000256" key="2">
    <source>
        <dbReference type="ARBA" id="ARBA00022596"/>
    </source>
</evidence>
<comment type="caution">
    <text evidence="6">The sequence shown here is derived from an EMBL/GenBank/DDBJ whole genome shotgun (WGS) entry which is preliminary data.</text>
</comment>
<dbReference type="HAMAP" id="MF_00213">
    <property type="entry name" value="HypA_HybF"/>
    <property type="match status" value="1"/>
</dbReference>
<feature type="binding site" evidence="5">
    <location>
        <position position="89"/>
    </location>
    <ligand>
        <name>Zn(2+)</name>
        <dbReference type="ChEBI" id="CHEBI:29105"/>
    </ligand>
</feature>
<feature type="binding site" evidence="5">
    <location>
        <position position="73"/>
    </location>
    <ligand>
        <name>Zn(2+)</name>
        <dbReference type="ChEBI" id="CHEBI:29105"/>
    </ligand>
</feature>
<dbReference type="RefSeq" id="WP_190468046.1">
    <property type="nucleotide sequence ID" value="NZ_JACJPW010000058.1"/>
</dbReference>
<organism evidence="6 7">
    <name type="scientific">Aerosakkonema funiforme FACHB-1375</name>
    <dbReference type="NCBI Taxonomy" id="2949571"/>
    <lineage>
        <taxon>Bacteria</taxon>
        <taxon>Bacillati</taxon>
        <taxon>Cyanobacteriota</taxon>
        <taxon>Cyanophyceae</taxon>
        <taxon>Oscillatoriophycideae</taxon>
        <taxon>Aerosakkonematales</taxon>
        <taxon>Aerosakkonemataceae</taxon>
        <taxon>Aerosakkonema</taxon>
    </lineage>
</organism>
<feature type="binding site" evidence="5">
    <location>
        <position position="86"/>
    </location>
    <ligand>
        <name>Zn(2+)</name>
        <dbReference type="ChEBI" id="CHEBI:29105"/>
    </ligand>
</feature>
<evidence type="ECO:0000313" key="6">
    <source>
        <dbReference type="EMBL" id="MBD2183533.1"/>
    </source>
</evidence>
<evidence type="ECO:0000256" key="3">
    <source>
        <dbReference type="ARBA" id="ARBA00022723"/>
    </source>
</evidence>
<protein>
    <recommendedName>
        <fullName evidence="5">Hydrogenase maturation factor HypA</fullName>
    </recommendedName>
</protein>
<feature type="binding site" evidence="5">
    <location>
        <position position="70"/>
    </location>
    <ligand>
        <name>Zn(2+)</name>
        <dbReference type="ChEBI" id="CHEBI:29105"/>
    </ligand>
</feature>
<dbReference type="GO" id="GO:0016151">
    <property type="term" value="F:nickel cation binding"/>
    <property type="evidence" value="ECO:0007669"/>
    <property type="project" value="UniProtKB-UniRule"/>
</dbReference>
<evidence type="ECO:0000256" key="1">
    <source>
        <dbReference type="ARBA" id="ARBA00010748"/>
    </source>
</evidence>
<evidence type="ECO:0000256" key="5">
    <source>
        <dbReference type="HAMAP-Rule" id="MF_00213"/>
    </source>
</evidence>
<dbReference type="AlphaFoldDB" id="A0A926ZHP8"/>
<keyword evidence="7" id="KW-1185">Reference proteome</keyword>
<dbReference type="NCBIfam" id="TIGR00100">
    <property type="entry name" value="hypA"/>
    <property type="match status" value="1"/>
</dbReference>
<feature type="binding site" evidence="5">
    <location>
        <position position="2"/>
    </location>
    <ligand>
        <name>Ni(2+)</name>
        <dbReference type="ChEBI" id="CHEBI:49786"/>
    </ligand>
</feature>
<keyword evidence="3 5" id="KW-0479">Metal-binding</keyword>
<keyword evidence="4 5" id="KW-0862">Zinc</keyword>
<dbReference type="GO" id="GO:0051604">
    <property type="term" value="P:protein maturation"/>
    <property type="evidence" value="ECO:0007669"/>
    <property type="project" value="InterPro"/>
</dbReference>
<evidence type="ECO:0000256" key="4">
    <source>
        <dbReference type="ARBA" id="ARBA00022833"/>
    </source>
</evidence>
<dbReference type="EMBL" id="JACJPW010000058">
    <property type="protein sequence ID" value="MBD2183533.1"/>
    <property type="molecule type" value="Genomic_DNA"/>
</dbReference>